<feature type="transmembrane region" description="Helical" evidence="7">
    <location>
        <begin position="20"/>
        <end position="47"/>
    </location>
</feature>
<dbReference type="GO" id="GO:0070069">
    <property type="term" value="C:cytochrome complex"/>
    <property type="evidence" value="ECO:0007669"/>
    <property type="project" value="TreeGrafter"/>
</dbReference>
<evidence type="ECO:0000256" key="3">
    <source>
        <dbReference type="ARBA" id="ARBA00022475"/>
    </source>
</evidence>
<evidence type="ECO:0000256" key="2">
    <source>
        <dbReference type="ARBA" id="ARBA00007543"/>
    </source>
</evidence>
<dbReference type="NCBIfam" id="TIGR00203">
    <property type="entry name" value="cydB"/>
    <property type="match status" value="1"/>
</dbReference>
<comment type="subcellular location">
    <subcellularLocation>
        <location evidence="1">Cell membrane</location>
        <topology evidence="1">Multi-pass membrane protein</topology>
    </subcellularLocation>
</comment>
<feature type="transmembrane region" description="Helical" evidence="7">
    <location>
        <begin position="315"/>
        <end position="337"/>
    </location>
</feature>
<organism evidence="8 9">
    <name type="scientific">Lichenicoccus roseus</name>
    <dbReference type="NCBI Taxonomy" id="2683649"/>
    <lineage>
        <taxon>Bacteria</taxon>
        <taxon>Pseudomonadati</taxon>
        <taxon>Pseudomonadota</taxon>
        <taxon>Alphaproteobacteria</taxon>
        <taxon>Acetobacterales</taxon>
        <taxon>Acetobacteraceae</taxon>
        <taxon>Lichenicoccus</taxon>
    </lineage>
</organism>
<evidence type="ECO:0000256" key="7">
    <source>
        <dbReference type="SAM" id="Phobius"/>
    </source>
</evidence>
<dbReference type="GO" id="GO:0009055">
    <property type="term" value="F:electron transfer activity"/>
    <property type="evidence" value="ECO:0007669"/>
    <property type="project" value="TreeGrafter"/>
</dbReference>
<keyword evidence="9" id="KW-1185">Reference proteome</keyword>
<evidence type="ECO:0000313" key="9">
    <source>
        <dbReference type="Proteomes" id="UP000305654"/>
    </source>
</evidence>
<dbReference type="EMBL" id="VCDI01000002">
    <property type="protein sequence ID" value="TLU73645.1"/>
    <property type="molecule type" value="Genomic_DNA"/>
</dbReference>
<dbReference type="PANTHER" id="PTHR43141:SF4">
    <property type="entry name" value="CYTOCHROME BD2 SUBUNIT II"/>
    <property type="match status" value="1"/>
</dbReference>
<dbReference type="GO" id="GO:0016682">
    <property type="term" value="F:oxidoreductase activity, acting on diphenols and related substances as donors, oxygen as acceptor"/>
    <property type="evidence" value="ECO:0007669"/>
    <property type="project" value="TreeGrafter"/>
</dbReference>
<keyword evidence="4 7" id="KW-0812">Transmembrane</keyword>
<evidence type="ECO:0000256" key="1">
    <source>
        <dbReference type="ARBA" id="ARBA00004651"/>
    </source>
</evidence>
<keyword evidence="3" id="KW-1003">Cell membrane</keyword>
<feature type="transmembrane region" description="Helical" evidence="7">
    <location>
        <begin position="126"/>
        <end position="150"/>
    </location>
</feature>
<evidence type="ECO:0000256" key="6">
    <source>
        <dbReference type="ARBA" id="ARBA00023136"/>
    </source>
</evidence>
<dbReference type="AlphaFoldDB" id="A0A5R9J7R7"/>
<feature type="transmembrane region" description="Helical" evidence="7">
    <location>
        <begin position="170"/>
        <end position="193"/>
    </location>
</feature>
<keyword evidence="5 7" id="KW-1133">Transmembrane helix</keyword>
<feature type="transmembrane region" description="Helical" evidence="7">
    <location>
        <begin position="205"/>
        <end position="224"/>
    </location>
</feature>
<dbReference type="OrthoDB" id="9776710at2"/>
<sequence length="348" mass="38482">MALSHGHLLTGQAYWLPVLWSGIAAFTILAYIVLDGFDLGIGLLFAVEYRPDDRNVMVNTVAPVWDGNETWLILGGASLYGVFPVAYATVLPALYPTIIAMVLALIFRGVAFEFRFRADSKRGRFWWDVAFFGGSLLAAFAQGLTLGGLIQGIKVTDDAYAGGWWDWLTPFSLLCGVGVVIGYALLGAAWLVWRTDGPLQARCRHHARTLGLCTLALIVAVSLWTPTLQGHYLRHWYAWPRILFVSPVPVLVAGLAVVFWRGLSREDVHITPLLCALGWFFLCFTGLGISVWPYIVPPGITIWDASSPPSSQYFLLVGAAVLIPTILAYTIYSYWVFRGKIGVETHYH</sequence>
<evidence type="ECO:0000256" key="5">
    <source>
        <dbReference type="ARBA" id="ARBA00022989"/>
    </source>
</evidence>
<proteinExistence type="inferred from homology"/>
<dbReference type="PANTHER" id="PTHR43141">
    <property type="entry name" value="CYTOCHROME BD2 SUBUNIT II"/>
    <property type="match status" value="1"/>
</dbReference>
<protein>
    <submittedName>
        <fullName evidence="8">Cytochrome d ubiquinol oxidase subunit II</fullName>
    </submittedName>
</protein>
<feature type="transmembrane region" description="Helical" evidence="7">
    <location>
        <begin position="272"/>
        <end position="295"/>
    </location>
</feature>
<feature type="transmembrane region" description="Helical" evidence="7">
    <location>
        <begin position="93"/>
        <end position="114"/>
    </location>
</feature>
<dbReference type="Proteomes" id="UP000305654">
    <property type="component" value="Unassembled WGS sequence"/>
</dbReference>
<dbReference type="InterPro" id="IPR003317">
    <property type="entry name" value="Cyt-d_oxidase_su2"/>
</dbReference>
<dbReference type="GO" id="GO:0019646">
    <property type="term" value="P:aerobic electron transport chain"/>
    <property type="evidence" value="ECO:0007669"/>
    <property type="project" value="TreeGrafter"/>
</dbReference>
<dbReference type="GO" id="GO:0005886">
    <property type="term" value="C:plasma membrane"/>
    <property type="evidence" value="ECO:0007669"/>
    <property type="project" value="UniProtKB-SubCell"/>
</dbReference>
<comment type="caution">
    <text evidence="8">The sequence shown here is derived from an EMBL/GenBank/DDBJ whole genome shotgun (WGS) entry which is preliminary data.</text>
</comment>
<dbReference type="Pfam" id="PF02322">
    <property type="entry name" value="Cyt_bd_oxida_II"/>
    <property type="match status" value="1"/>
</dbReference>
<name>A0A5R9J7R7_9PROT</name>
<evidence type="ECO:0000313" key="8">
    <source>
        <dbReference type="EMBL" id="TLU73645.1"/>
    </source>
</evidence>
<evidence type="ECO:0000256" key="4">
    <source>
        <dbReference type="ARBA" id="ARBA00022692"/>
    </source>
</evidence>
<accession>A0A5R9J7R7</accession>
<keyword evidence="6 7" id="KW-0472">Membrane</keyword>
<comment type="similarity">
    <text evidence="2">Belongs to the cytochrome ubiquinol oxidase subunit 2 family.</text>
</comment>
<gene>
    <name evidence="8" type="primary">cydB</name>
    <name evidence="8" type="ORF">FE263_08695</name>
</gene>
<reference evidence="8 9" key="1">
    <citation type="submission" date="2019-05" db="EMBL/GenBank/DDBJ databases">
        <authorList>
            <person name="Pankratov T."/>
            <person name="Grouzdev D."/>
        </authorList>
    </citation>
    <scope>NUCLEOTIDE SEQUENCE [LARGE SCALE GENOMIC DNA]</scope>
    <source>
        <strain evidence="8 9">KEBCLARHB70R</strain>
    </source>
</reference>
<feature type="transmembrane region" description="Helical" evidence="7">
    <location>
        <begin position="236"/>
        <end position="260"/>
    </location>
</feature>